<protein>
    <submittedName>
        <fullName evidence="1">Uncharacterized protein</fullName>
    </submittedName>
</protein>
<dbReference type="EMBL" id="GDID01001965">
    <property type="protein sequence ID" value="JAP94641.1"/>
    <property type="molecule type" value="Transcribed_RNA"/>
</dbReference>
<evidence type="ECO:0000313" key="1">
    <source>
        <dbReference type="EMBL" id="JAP94641.1"/>
    </source>
</evidence>
<feature type="non-terminal residue" evidence="1">
    <location>
        <position position="505"/>
    </location>
</feature>
<accession>A0A146KGV6</accession>
<organism evidence="1">
    <name type="scientific">Trepomonas sp. PC1</name>
    <dbReference type="NCBI Taxonomy" id="1076344"/>
    <lineage>
        <taxon>Eukaryota</taxon>
        <taxon>Metamonada</taxon>
        <taxon>Diplomonadida</taxon>
        <taxon>Hexamitidae</taxon>
        <taxon>Hexamitinae</taxon>
        <taxon>Trepomonas</taxon>
    </lineage>
</organism>
<reference evidence="1" key="1">
    <citation type="submission" date="2015-07" db="EMBL/GenBank/DDBJ databases">
        <title>Adaptation to a free-living lifestyle via gene acquisitions in the diplomonad Trepomonas sp. PC1.</title>
        <authorList>
            <person name="Xu F."/>
            <person name="Jerlstrom-Hultqvist J."/>
            <person name="Kolisko M."/>
            <person name="Simpson A.G.B."/>
            <person name="Roger A.J."/>
            <person name="Svard S.G."/>
            <person name="Andersson J.O."/>
        </authorList>
    </citation>
    <scope>NUCLEOTIDE SEQUENCE</scope>
    <source>
        <strain evidence="1">PC1</strain>
    </source>
</reference>
<dbReference type="AlphaFoldDB" id="A0A146KGV6"/>
<gene>
    <name evidence="1" type="ORF">TPC1_12631</name>
</gene>
<proteinExistence type="predicted"/>
<sequence>YEQVKLSVDSLKQSVIQLIQYIPSNDKVTREQLIIFSQLITLIFEFYKSIQQSLQVNQQVFYNFVCDWVVQTAASLIDTMPQQQSSIQLRLLHLFILGDYQAVLNDSAKQQSQLYSFVYQRLTGNVFNQADIYQNDPYYLVVCFLSGRNARLIELSQNANVRELFQFYQILKDRKSLQQYMSVSHESIKPIQCVLLWFFRFFKFIPDTQINSIEQVFTSMKGQIDSFQQKPLQMFMLFGRSLLYQMNQVSKEALIDQIKSLQKVNLTLTLHTFKLFDFKHEMVNLFTENLQFFISIKEDIEFYLQIIKQLDEILLNKFISELIIQYKEQNVQFLIQILQQFGLQDQIKNLAKEIIEDQLSQKCGYQKSEKFCVDYDLEGTEIKQDLVLLKDLEKLYSMFENGQIDFHLAFTIVSESPYYNLNKGIICDLGYFCQNQKTSVNKSLRKSMVGEFGEENEGDFEGILLQLQRSLCHWNSQQFPPAEALDKQQAEIAEQLVGYLMLDAY</sequence>
<name>A0A146KGV6_9EUKA</name>
<feature type="non-terminal residue" evidence="1">
    <location>
        <position position="1"/>
    </location>
</feature>